<keyword evidence="4" id="KW-0238">DNA-binding</keyword>
<dbReference type="InterPro" id="IPR001005">
    <property type="entry name" value="SANT/Myb"/>
</dbReference>
<evidence type="ECO:0000259" key="8">
    <source>
        <dbReference type="PROSITE" id="PS51294"/>
    </source>
</evidence>
<keyword evidence="6" id="KW-0539">Nucleus</keyword>
<evidence type="ECO:0000256" key="3">
    <source>
        <dbReference type="ARBA" id="ARBA00023015"/>
    </source>
</evidence>
<comment type="caution">
    <text evidence="9">The sequence shown here is derived from an EMBL/GenBank/DDBJ whole genome shotgun (WGS) entry which is preliminary data.</text>
</comment>
<evidence type="ECO:0000256" key="6">
    <source>
        <dbReference type="ARBA" id="ARBA00023242"/>
    </source>
</evidence>
<protein>
    <submittedName>
        <fullName evidence="9">Myb domain protein 68</fullName>
    </submittedName>
</protein>
<dbReference type="PANTHER" id="PTHR47995:SF18">
    <property type="entry name" value="TRANSCRIPTION FACTOR MYB65"/>
    <property type="match status" value="1"/>
</dbReference>
<dbReference type="CDD" id="cd00167">
    <property type="entry name" value="SANT"/>
    <property type="match status" value="1"/>
</dbReference>
<feature type="domain" description="HTH myb-type" evidence="8">
    <location>
        <begin position="1"/>
        <end position="54"/>
    </location>
</feature>
<dbReference type="FunFam" id="1.10.10.60:FF:000001">
    <property type="entry name" value="MYB-related transcription factor"/>
    <property type="match status" value="1"/>
</dbReference>
<feature type="domain" description="Myb-like" evidence="7">
    <location>
        <begin position="1"/>
        <end position="50"/>
    </location>
</feature>
<dbReference type="SUPFAM" id="SSF46689">
    <property type="entry name" value="Homeodomain-like"/>
    <property type="match status" value="1"/>
</dbReference>
<gene>
    <name evidence="9" type="ORF">ZOSMA_376G00130</name>
</gene>
<keyword evidence="3" id="KW-0805">Transcription regulation</keyword>
<dbReference type="SMART" id="SM00717">
    <property type="entry name" value="SANT"/>
    <property type="match status" value="1"/>
</dbReference>
<dbReference type="PROSITE" id="PS51294">
    <property type="entry name" value="HTH_MYB"/>
    <property type="match status" value="1"/>
</dbReference>
<dbReference type="PANTHER" id="PTHR47995">
    <property type="entry name" value="TRANSCRIPTION FACTOR MYB33-RELATED"/>
    <property type="match status" value="1"/>
</dbReference>
<dbReference type="OrthoDB" id="2143914at2759"/>
<dbReference type="InterPro" id="IPR009057">
    <property type="entry name" value="Homeodomain-like_sf"/>
</dbReference>
<evidence type="ECO:0000256" key="1">
    <source>
        <dbReference type="ARBA" id="ARBA00004123"/>
    </source>
</evidence>
<dbReference type="GO" id="GO:0003677">
    <property type="term" value="F:DNA binding"/>
    <property type="evidence" value="ECO:0007669"/>
    <property type="project" value="UniProtKB-KW"/>
</dbReference>
<dbReference type="Proteomes" id="UP000036987">
    <property type="component" value="Unassembled WGS sequence"/>
</dbReference>
<sequence>MKKGPWTAAEDNMLIDYVKMNGEGNWNVVQKNTDLAQCRKSCRLRWVNHLHPNLKKGSFTPEKERIILKHHSKIGNKWARMTTKS</sequence>
<dbReference type="InterPro" id="IPR017930">
    <property type="entry name" value="Myb_dom"/>
</dbReference>
<evidence type="ECO:0000313" key="9">
    <source>
        <dbReference type="EMBL" id="KMZ64305.1"/>
    </source>
</evidence>
<evidence type="ECO:0000256" key="2">
    <source>
        <dbReference type="ARBA" id="ARBA00022737"/>
    </source>
</evidence>
<keyword evidence="10" id="KW-1185">Reference proteome</keyword>
<evidence type="ECO:0000313" key="10">
    <source>
        <dbReference type="Proteomes" id="UP000036987"/>
    </source>
</evidence>
<dbReference type="OMA" id="WDAIAKC"/>
<evidence type="ECO:0000256" key="5">
    <source>
        <dbReference type="ARBA" id="ARBA00023163"/>
    </source>
</evidence>
<dbReference type="GO" id="GO:0005634">
    <property type="term" value="C:nucleus"/>
    <property type="evidence" value="ECO:0007669"/>
    <property type="project" value="UniProtKB-SubCell"/>
</dbReference>
<reference evidence="10" key="1">
    <citation type="journal article" date="2016" name="Nature">
        <title>The genome of the seagrass Zostera marina reveals angiosperm adaptation to the sea.</title>
        <authorList>
            <person name="Olsen J.L."/>
            <person name="Rouze P."/>
            <person name="Verhelst B."/>
            <person name="Lin Y.-C."/>
            <person name="Bayer T."/>
            <person name="Collen J."/>
            <person name="Dattolo E."/>
            <person name="De Paoli E."/>
            <person name="Dittami S."/>
            <person name="Maumus F."/>
            <person name="Michel G."/>
            <person name="Kersting A."/>
            <person name="Lauritano C."/>
            <person name="Lohaus R."/>
            <person name="Toepel M."/>
            <person name="Tonon T."/>
            <person name="Vanneste K."/>
            <person name="Amirebrahimi M."/>
            <person name="Brakel J."/>
            <person name="Bostroem C."/>
            <person name="Chovatia M."/>
            <person name="Grimwood J."/>
            <person name="Jenkins J.W."/>
            <person name="Jueterbock A."/>
            <person name="Mraz A."/>
            <person name="Stam W.T."/>
            <person name="Tice H."/>
            <person name="Bornberg-Bauer E."/>
            <person name="Green P.J."/>
            <person name="Pearson G.A."/>
            <person name="Procaccini G."/>
            <person name="Duarte C.M."/>
            <person name="Schmutz J."/>
            <person name="Reusch T.B.H."/>
            <person name="Van de Peer Y."/>
        </authorList>
    </citation>
    <scope>NUCLEOTIDE SEQUENCE [LARGE SCALE GENOMIC DNA]</scope>
    <source>
        <strain evidence="10">cv. Finnish</strain>
    </source>
</reference>
<keyword evidence="5" id="KW-0804">Transcription</keyword>
<dbReference type="STRING" id="29655.A0A0K9P7Y2"/>
<dbReference type="PROSITE" id="PS50090">
    <property type="entry name" value="MYB_LIKE"/>
    <property type="match status" value="1"/>
</dbReference>
<dbReference type="AlphaFoldDB" id="A0A0K9P7Y2"/>
<organism evidence="9 10">
    <name type="scientific">Zostera marina</name>
    <name type="common">Eelgrass</name>
    <dbReference type="NCBI Taxonomy" id="29655"/>
    <lineage>
        <taxon>Eukaryota</taxon>
        <taxon>Viridiplantae</taxon>
        <taxon>Streptophyta</taxon>
        <taxon>Embryophyta</taxon>
        <taxon>Tracheophyta</taxon>
        <taxon>Spermatophyta</taxon>
        <taxon>Magnoliopsida</taxon>
        <taxon>Liliopsida</taxon>
        <taxon>Zosteraceae</taxon>
        <taxon>Zostera</taxon>
    </lineage>
</organism>
<accession>A0A0K9P7Y2</accession>
<dbReference type="Gene3D" id="1.10.10.60">
    <property type="entry name" value="Homeodomain-like"/>
    <property type="match status" value="1"/>
</dbReference>
<comment type="subcellular location">
    <subcellularLocation>
        <location evidence="1">Nucleus</location>
    </subcellularLocation>
</comment>
<evidence type="ECO:0000259" key="7">
    <source>
        <dbReference type="PROSITE" id="PS50090"/>
    </source>
</evidence>
<dbReference type="Pfam" id="PF00249">
    <property type="entry name" value="Myb_DNA-binding"/>
    <property type="match status" value="1"/>
</dbReference>
<evidence type="ECO:0000256" key="4">
    <source>
        <dbReference type="ARBA" id="ARBA00023125"/>
    </source>
</evidence>
<proteinExistence type="predicted"/>
<name>A0A0K9P7Y2_ZOSMR</name>
<keyword evidence="2" id="KW-0677">Repeat</keyword>
<dbReference type="EMBL" id="LFYR01001167">
    <property type="protein sequence ID" value="KMZ64305.1"/>
    <property type="molecule type" value="Genomic_DNA"/>
</dbReference>